<organism evidence="5">
    <name type="scientific">bioreactor metagenome</name>
    <dbReference type="NCBI Taxonomy" id="1076179"/>
    <lineage>
        <taxon>unclassified sequences</taxon>
        <taxon>metagenomes</taxon>
        <taxon>ecological metagenomes</taxon>
    </lineage>
</organism>
<protein>
    <submittedName>
        <fullName evidence="5">Tyrosine recombinase XerD</fullName>
    </submittedName>
</protein>
<dbReference type="GO" id="GO:0003677">
    <property type="term" value="F:DNA binding"/>
    <property type="evidence" value="ECO:0007669"/>
    <property type="project" value="UniProtKB-KW"/>
</dbReference>
<dbReference type="Gene3D" id="1.10.443.10">
    <property type="entry name" value="Intergrase catalytic core"/>
    <property type="match status" value="1"/>
</dbReference>
<dbReference type="CDD" id="cd01185">
    <property type="entry name" value="INTN1_C_like"/>
    <property type="match status" value="1"/>
</dbReference>
<evidence type="ECO:0000256" key="1">
    <source>
        <dbReference type="ARBA" id="ARBA00008857"/>
    </source>
</evidence>
<dbReference type="Pfam" id="PF17293">
    <property type="entry name" value="Arm-DNA-bind_5"/>
    <property type="match status" value="1"/>
</dbReference>
<dbReference type="PANTHER" id="PTHR30349">
    <property type="entry name" value="PHAGE INTEGRASE-RELATED"/>
    <property type="match status" value="1"/>
</dbReference>
<dbReference type="Pfam" id="PF13102">
    <property type="entry name" value="Phage_int_SAM_5"/>
    <property type="match status" value="1"/>
</dbReference>
<dbReference type="InterPro" id="IPR013762">
    <property type="entry name" value="Integrase-like_cat_sf"/>
</dbReference>
<dbReference type="PROSITE" id="PS51898">
    <property type="entry name" value="TYR_RECOMBINASE"/>
    <property type="match status" value="1"/>
</dbReference>
<evidence type="ECO:0000256" key="3">
    <source>
        <dbReference type="ARBA" id="ARBA00023172"/>
    </source>
</evidence>
<comment type="caution">
    <text evidence="5">The sequence shown here is derived from an EMBL/GenBank/DDBJ whole genome shotgun (WGS) entry which is preliminary data.</text>
</comment>
<feature type="domain" description="Tyr recombinase" evidence="4">
    <location>
        <begin position="208"/>
        <end position="375"/>
    </location>
</feature>
<proteinExistence type="inferred from homology"/>
<dbReference type="SUPFAM" id="SSF56349">
    <property type="entry name" value="DNA breaking-rejoining enzymes"/>
    <property type="match status" value="1"/>
</dbReference>
<dbReference type="InterPro" id="IPR025269">
    <property type="entry name" value="SAM-like_dom"/>
</dbReference>
<dbReference type="EMBL" id="VSSQ01001655">
    <property type="protein sequence ID" value="MPM10135.1"/>
    <property type="molecule type" value="Genomic_DNA"/>
</dbReference>
<name>A0A644X1U7_9ZZZZ</name>
<keyword evidence="2" id="KW-0238">DNA-binding</keyword>
<dbReference type="GO" id="GO:0015074">
    <property type="term" value="P:DNA integration"/>
    <property type="evidence" value="ECO:0007669"/>
    <property type="project" value="InterPro"/>
</dbReference>
<dbReference type="Gene3D" id="1.10.150.130">
    <property type="match status" value="1"/>
</dbReference>
<dbReference type="Pfam" id="PF00589">
    <property type="entry name" value="Phage_integrase"/>
    <property type="match status" value="1"/>
</dbReference>
<comment type="similarity">
    <text evidence="1">Belongs to the 'phage' integrase family.</text>
</comment>
<sequence length="378" mass="44522">MPASVKIAPRHDYVKKDGTSALYLTVTIDRKIKRYQLPYYVDPTKWDDNRGQFKGTSPLACQVNTYVLDQLSRANSILIEIQNNKRNLNFKEFEVIYLNKSDRNDFYAFVDQHIADNVGKCSEIYLKQLKGEKTKLQKFRPKLSFQEIDRKFLIDYEQYMRVDLGNKTNTVYKTFKRLKTIIHEAMRQDPNLLRQSPFAQYKLHQDPVNRMHLSREELEKLYSMRNEFSGKVFNVVNYFLFSCYTGLRYQDIKDLQWKNIQGDHIALVMHKTLEQIIIPLIDRSQELLPDRGRPDESVFQILSNQKTNDYLKLAIEKAGINKNISFHCARHTFATVALNSDIPLEVVQKLLGHSMIRTTQIYAKIVNKTIFEQMKKME</sequence>
<dbReference type="InterPro" id="IPR050090">
    <property type="entry name" value="Tyrosine_recombinase_XerCD"/>
</dbReference>
<evidence type="ECO:0000313" key="5">
    <source>
        <dbReference type="EMBL" id="MPM10135.1"/>
    </source>
</evidence>
<accession>A0A644X1U7</accession>
<evidence type="ECO:0000259" key="4">
    <source>
        <dbReference type="PROSITE" id="PS51898"/>
    </source>
</evidence>
<keyword evidence="3" id="KW-0233">DNA recombination</keyword>
<dbReference type="AlphaFoldDB" id="A0A644X1U7"/>
<dbReference type="InterPro" id="IPR035386">
    <property type="entry name" value="Arm-DNA-bind_5"/>
</dbReference>
<gene>
    <name evidence="5" type="primary">xerD_37</name>
    <name evidence="5" type="ORF">SDC9_56459</name>
</gene>
<dbReference type="InterPro" id="IPR002104">
    <property type="entry name" value="Integrase_catalytic"/>
</dbReference>
<dbReference type="InterPro" id="IPR011010">
    <property type="entry name" value="DNA_brk_join_enz"/>
</dbReference>
<reference evidence="5" key="1">
    <citation type="submission" date="2019-08" db="EMBL/GenBank/DDBJ databases">
        <authorList>
            <person name="Kucharzyk K."/>
            <person name="Murdoch R.W."/>
            <person name="Higgins S."/>
            <person name="Loffler F."/>
        </authorList>
    </citation>
    <scope>NUCLEOTIDE SEQUENCE</scope>
</reference>
<dbReference type="InterPro" id="IPR010998">
    <property type="entry name" value="Integrase_recombinase_N"/>
</dbReference>
<dbReference type="PANTHER" id="PTHR30349:SF64">
    <property type="entry name" value="PROPHAGE INTEGRASE INTD-RELATED"/>
    <property type="match status" value="1"/>
</dbReference>
<dbReference type="GO" id="GO:0006310">
    <property type="term" value="P:DNA recombination"/>
    <property type="evidence" value="ECO:0007669"/>
    <property type="project" value="UniProtKB-KW"/>
</dbReference>
<evidence type="ECO:0000256" key="2">
    <source>
        <dbReference type="ARBA" id="ARBA00023125"/>
    </source>
</evidence>